<organism evidence="4 5">
    <name type="scientific">Natronoglycomyces albus</name>
    <dbReference type="NCBI Taxonomy" id="2811108"/>
    <lineage>
        <taxon>Bacteria</taxon>
        <taxon>Bacillati</taxon>
        <taxon>Actinomycetota</taxon>
        <taxon>Actinomycetes</taxon>
        <taxon>Glycomycetales</taxon>
        <taxon>Glycomycetaceae</taxon>
        <taxon>Natronoglycomyces</taxon>
    </lineage>
</organism>
<dbReference type="PANTHER" id="PTHR37826">
    <property type="entry name" value="FLOTILLIN BAND_7_5 DOMAIN PROTEIN"/>
    <property type="match status" value="1"/>
</dbReference>
<dbReference type="SUPFAM" id="SSF117892">
    <property type="entry name" value="Band 7/SPFH domain"/>
    <property type="match status" value="1"/>
</dbReference>
<evidence type="ECO:0000313" key="5">
    <source>
        <dbReference type="Proteomes" id="UP000662939"/>
    </source>
</evidence>
<protein>
    <submittedName>
        <fullName evidence="4">SPFH domain-containing protein</fullName>
    </submittedName>
</protein>
<name>A0A895XNI4_9ACTN</name>
<keyword evidence="5" id="KW-1185">Reference proteome</keyword>
<dbReference type="Pfam" id="PF13421">
    <property type="entry name" value="Band_7_1"/>
    <property type="match status" value="1"/>
</dbReference>
<dbReference type="EMBL" id="CP070496">
    <property type="protein sequence ID" value="QSB06914.1"/>
    <property type="molecule type" value="Genomic_DNA"/>
</dbReference>
<accession>A0A895XNI4</accession>
<dbReference type="InterPro" id="IPR036013">
    <property type="entry name" value="Band_7/SPFH_dom_sf"/>
</dbReference>
<dbReference type="InterPro" id="IPR033880">
    <property type="entry name" value="SPFH_YdjI"/>
</dbReference>
<dbReference type="Pfam" id="PF14237">
    <property type="entry name" value="GYF_2"/>
    <property type="match status" value="1"/>
</dbReference>
<evidence type="ECO:0000256" key="1">
    <source>
        <dbReference type="SAM" id="MobiDB-lite"/>
    </source>
</evidence>
<feature type="compositionally biased region" description="Low complexity" evidence="1">
    <location>
        <begin position="254"/>
        <end position="270"/>
    </location>
</feature>
<feature type="compositionally biased region" description="Pro residues" evidence="1">
    <location>
        <begin position="271"/>
        <end position="286"/>
    </location>
</feature>
<dbReference type="Proteomes" id="UP000662939">
    <property type="component" value="Chromosome"/>
</dbReference>
<dbReference type="CDD" id="cd03408">
    <property type="entry name" value="SPFH_like_u1"/>
    <property type="match status" value="1"/>
</dbReference>
<reference evidence="4" key="1">
    <citation type="submission" date="2021-02" db="EMBL/GenBank/DDBJ databases">
        <title>Natronoglycomyces albus gen. nov., sp. nov, a haloalkaliphilic actinobacterium from a soda solonchak soil.</title>
        <authorList>
            <person name="Sorokin D.Y."/>
            <person name="Khijniak T.V."/>
            <person name="Zakharycheva A.P."/>
            <person name="Boueva O.V."/>
            <person name="Ariskina E.V."/>
            <person name="Hahnke R.L."/>
            <person name="Bunk B."/>
            <person name="Sproer C."/>
            <person name="Schumann P."/>
            <person name="Evtushenko L.I."/>
            <person name="Kublanov I.V."/>
        </authorList>
    </citation>
    <scope>NUCLEOTIDE SEQUENCE</scope>
    <source>
        <strain evidence="4">DSM 106290</strain>
    </source>
</reference>
<feature type="domain" description="GYF" evidence="3">
    <location>
        <begin position="291"/>
        <end position="340"/>
    </location>
</feature>
<dbReference type="KEGG" id="nav:JQS30_01410"/>
<dbReference type="Gene3D" id="3.30.479.30">
    <property type="entry name" value="Band 7 domain"/>
    <property type="match status" value="1"/>
</dbReference>
<dbReference type="PANTHER" id="PTHR37826:SF2">
    <property type="entry name" value="ZINC-RIBBON DOMAIN-CONTAINING PROTEIN"/>
    <property type="match status" value="1"/>
</dbReference>
<proteinExistence type="predicted"/>
<feature type="domain" description="SPFH" evidence="2">
    <location>
        <begin position="2"/>
        <end position="212"/>
    </location>
</feature>
<dbReference type="InterPro" id="IPR025640">
    <property type="entry name" value="GYF_2"/>
</dbReference>
<dbReference type="AlphaFoldDB" id="A0A895XNI4"/>
<sequence length="354" mass="38282">MVWRFPRHNNEIKMGAKLVVRESQSAVFINEGQLADVFGPGTHTLQTQNMPILSTLKGWKHGFNSPFKAEVYFVNTRQFTDFKWGTKQPVTIRDPEFGAVRIRAFGAYAVRVIDPAKLLREMAGTDSQFRTDAINNFLREKIIGQFAPAIAKTGLSILDMAANQDELSKRLQGPISEMLGEYGFEVPSFVVSSISMPKEVEAALDKKTQMGIVGDMNQYTQFQAANALEQSAKNGGGGAADGMGMGVGMAMGQHMAQSMSAGQQQQQPPQQSSPPPAGGAAPPPLPTAEEWFAGINGAQQGPYDVNGLRQQISAGTLTRETLVWKNGMDGWKAAGEVPELANLFGSTPPPLPPQ</sequence>
<gene>
    <name evidence="4" type="ORF">JQS30_01410</name>
</gene>
<evidence type="ECO:0000259" key="3">
    <source>
        <dbReference type="Pfam" id="PF14237"/>
    </source>
</evidence>
<evidence type="ECO:0000259" key="2">
    <source>
        <dbReference type="Pfam" id="PF13421"/>
    </source>
</evidence>
<feature type="region of interest" description="Disordered" evidence="1">
    <location>
        <begin position="254"/>
        <end position="289"/>
    </location>
</feature>
<evidence type="ECO:0000313" key="4">
    <source>
        <dbReference type="EMBL" id="QSB06914.1"/>
    </source>
</evidence>